<feature type="chain" id="PRO_5005538983" evidence="1">
    <location>
        <begin position="20"/>
        <end position="160"/>
    </location>
</feature>
<reference evidence="2 3" key="1">
    <citation type="submission" date="2011-02" db="EMBL/GenBank/DDBJ databases">
        <title>The Genome Sequence of Sphaeroforma arctica JP610.</title>
        <authorList>
            <consortium name="The Broad Institute Genome Sequencing Platform"/>
            <person name="Russ C."/>
            <person name="Cuomo C."/>
            <person name="Young S.K."/>
            <person name="Zeng Q."/>
            <person name="Gargeya S."/>
            <person name="Alvarado L."/>
            <person name="Berlin A."/>
            <person name="Chapman S.B."/>
            <person name="Chen Z."/>
            <person name="Freedman E."/>
            <person name="Gellesch M."/>
            <person name="Goldberg J."/>
            <person name="Griggs A."/>
            <person name="Gujja S."/>
            <person name="Heilman E."/>
            <person name="Heiman D."/>
            <person name="Howarth C."/>
            <person name="Mehta T."/>
            <person name="Neiman D."/>
            <person name="Pearson M."/>
            <person name="Roberts A."/>
            <person name="Saif S."/>
            <person name="Shea T."/>
            <person name="Shenoy N."/>
            <person name="Sisk P."/>
            <person name="Stolte C."/>
            <person name="Sykes S."/>
            <person name="White J."/>
            <person name="Yandava C."/>
            <person name="Burger G."/>
            <person name="Gray M.W."/>
            <person name="Holland P.W.H."/>
            <person name="King N."/>
            <person name="Lang F.B.F."/>
            <person name="Roger A.J."/>
            <person name="Ruiz-Trillo I."/>
            <person name="Haas B."/>
            <person name="Nusbaum C."/>
            <person name="Birren B."/>
        </authorList>
    </citation>
    <scope>NUCLEOTIDE SEQUENCE [LARGE SCALE GENOMIC DNA]</scope>
    <source>
        <strain evidence="2 3">JP610</strain>
    </source>
</reference>
<name>A0A0L0FT79_9EUKA</name>
<dbReference type="GeneID" id="25908146"/>
<proteinExistence type="predicted"/>
<dbReference type="Proteomes" id="UP000054560">
    <property type="component" value="Unassembled WGS sequence"/>
</dbReference>
<dbReference type="RefSeq" id="XP_014153889.1">
    <property type="nucleotide sequence ID" value="XM_014298414.1"/>
</dbReference>
<dbReference type="AlphaFoldDB" id="A0A0L0FT79"/>
<feature type="signal peptide" evidence="1">
    <location>
        <begin position="1"/>
        <end position="19"/>
    </location>
</feature>
<evidence type="ECO:0000313" key="2">
    <source>
        <dbReference type="EMBL" id="KNC79987.1"/>
    </source>
</evidence>
<accession>A0A0L0FT79</accession>
<protein>
    <submittedName>
        <fullName evidence="2">Uncharacterized protein</fullName>
    </submittedName>
</protein>
<evidence type="ECO:0000256" key="1">
    <source>
        <dbReference type="SAM" id="SignalP"/>
    </source>
</evidence>
<organism evidence="2 3">
    <name type="scientific">Sphaeroforma arctica JP610</name>
    <dbReference type="NCBI Taxonomy" id="667725"/>
    <lineage>
        <taxon>Eukaryota</taxon>
        <taxon>Ichthyosporea</taxon>
        <taxon>Ichthyophonida</taxon>
        <taxon>Sphaeroforma</taxon>
    </lineage>
</organism>
<dbReference type="EMBL" id="KQ242213">
    <property type="protein sequence ID" value="KNC79987.1"/>
    <property type="molecule type" value="Genomic_DNA"/>
</dbReference>
<gene>
    <name evidence="2" type="ORF">SARC_07642</name>
</gene>
<evidence type="ECO:0000313" key="3">
    <source>
        <dbReference type="Proteomes" id="UP000054560"/>
    </source>
</evidence>
<keyword evidence="1" id="KW-0732">Signal</keyword>
<sequence>MKTGFVSMIVAASAIAVSATNTEAHFYLQDDCKNEVQMTNHVLAAGDCIQVTSGSASTYSYVRKSHVDNEALLFATLKECEYYPEEFDRDLEVAFIRSNIDASCVPCVGCHNVKSVLMKRTDEISAKATDPGAGNSNSATTASVSVASMAVVAVAAAFLA</sequence>
<keyword evidence="3" id="KW-1185">Reference proteome</keyword>